<protein>
    <recommendedName>
        <fullName evidence="1">DUF5641 domain-containing protein</fullName>
    </recommendedName>
</protein>
<dbReference type="EMBL" id="CAHIKZ030001441">
    <property type="protein sequence ID" value="CAE1264214.1"/>
    <property type="molecule type" value="Genomic_DNA"/>
</dbReference>
<evidence type="ECO:0000313" key="2">
    <source>
        <dbReference type="EMBL" id="CAE1264214.1"/>
    </source>
</evidence>
<reference evidence="2" key="1">
    <citation type="submission" date="2021-01" db="EMBL/GenBank/DDBJ databases">
        <authorList>
            <person name="Li R."/>
            <person name="Bekaert M."/>
        </authorList>
    </citation>
    <scope>NUCLEOTIDE SEQUENCE</scope>
    <source>
        <strain evidence="2">Farmed</strain>
    </source>
</reference>
<dbReference type="AlphaFoldDB" id="A0A812CFW7"/>
<evidence type="ECO:0000259" key="1">
    <source>
        <dbReference type="Pfam" id="PF18701"/>
    </source>
</evidence>
<feature type="domain" description="DUF5641" evidence="1">
    <location>
        <begin position="106"/>
        <end position="151"/>
    </location>
</feature>
<comment type="caution">
    <text evidence="2">The sequence shown here is derived from an EMBL/GenBank/DDBJ whole genome shotgun (WGS) entry which is preliminary data.</text>
</comment>
<keyword evidence="3" id="KW-1185">Reference proteome</keyword>
<gene>
    <name evidence="2" type="ORF">SPHA_34088</name>
</gene>
<accession>A0A812CFW7</accession>
<organism evidence="2 3">
    <name type="scientific">Acanthosepion pharaonis</name>
    <name type="common">Pharaoh cuttlefish</name>
    <name type="synonym">Sepia pharaonis</name>
    <dbReference type="NCBI Taxonomy" id="158019"/>
    <lineage>
        <taxon>Eukaryota</taxon>
        <taxon>Metazoa</taxon>
        <taxon>Spiralia</taxon>
        <taxon>Lophotrochozoa</taxon>
        <taxon>Mollusca</taxon>
        <taxon>Cephalopoda</taxon>
        <taxon>Coleoidea</taxon>
        <taxon>Decapodiformes</taxon>
        <taxon>Sepiida</taxon>
        <taxon>Sepiina</taxon>
        <taxon>Sepiidae</taxon>
        <taxon>Acanthosepion</taxon>
    </lineage>
</organism>
<dbReference type="InterPro" id="IPR040676">
    <property type="entry name" value="DUF5641"/>
</dbReference>
<name>A0A812CFW7_ACAPH</name>
<dbReference type="OrthoDB" id="6145901at2759"/>
<evidence type="ECO:0000313" key="3">
    <source>
        <dbReference type="Proteomes" id="UP000597762"/>
    </source>
</evidence>
<dbReference type="Pfam" id="PF18701">
    <property type="entry name" value="DUF5641"/>
    <property type="match status" value="1"/>
</dbReference>
<sequence>MLLQHGCTKLTRELLTTFLVEVAAIVNNRPLVPVSTDTEDPVLLTPSTLLTQKISSVPAPKGDFTTKDVSRRQWRHVQHLAQRFLNLVEGPVPPSFAGLMQMDFQHSKPGSVVLLKDQDSKRNEWPLGLVTRIIPSRDGRVRQVEKKIHENDRAKLFLRHVTETVLLLPRLPSEPIS</sequence>
<proteinExistence type="predicted"/>
<dbReference type="PANTHER" id="PTHR47331">
    <property type="entry name" value="PHD-TYPE DOMAIN-CONTAINING PROTEIN"/>
    <property type="match status" value="1"/>
</dbReference>
<dbReference type="Proteomes" id="UP000597762">
    <property type="component" value="Unassembled WGS sequence"/>
</dbReference>
<dbReference type="PANTHER" id="PTHR47331:SF2">
    <property type="match status" value="1"/>
</dbReference>